<dbReference type="InterPro" id="IPR011043">
    <property type="entry name" value="Gal_Oxase/kelch_b-propeller"/>
</dbReference>
<evidence type="ECO:0008006" key="5">
    <source>
        <dbReference type="Google" id="ProtNLM"/>
    </source>
</evidence>
<dbReference type="EMBL" id="CAVNYO010000023">
    <property type="protein sequence ID" value="CAK5262711.1"/>
    <property type="molecule type" value="Genomic_DNA"/>
</dbReference>
<feature type="transmembrane region" description="Helical" evidence="2">
    <location>
        <begin position="716"/>
        <end position="738"/>
    </location>
</feature>
<feature type="compositionally biased region" description="Pro residues" evidence="1">
    <location>
        <begin position="699"/>
        <end position="708"/>
    </location>
</feature>
<feature type="transmembrane region" description="Helical" evidence="2">
    <location>
        <begin position="744"/>
        <end position="765"/>
    </location>
</feature>
<feature type="region of interest" description="Disordered" evidence="1">
    <location>
        <begin position="816"/>
        <end position="861"/>
    </location>
</feature>
<proteinExistence type="predicted"/>
<evidence type="ECO:0000313" key="3">
    <source>
        <dbReference type="EMBL" id="CAK5262711.1"/>
    </source>
</evidence>
<feature type="transmembrane region" description="Helical" evidence="2">
    <location>
        <begin position="568"/>
        <end position="590"/>
    </location>
</feature>
<sequence length="861" mass="90162">MPGAASLVASASRSARLTWLFRIAHAYAACLLPPSIFAAVSADSVPPFQWLNITSLLQGPNQPPGLMDAAMAYDETSRTLIIFGGLASSGVPQAETYLLNLDSLTWSVPSPPTTLTRTPPARSAAVAGHDSAASNRDGFVVIGGMASDGSALSDVWEYDFNNQFWSPVNISPGGPSSRFGASGGIDTRLQPISDPVLPGPNNTFWLYGGSDGSTTYNDVWRLNISGTLSSNLPDSAVGTWEQINIATAPGRIRQGGGVLGNDIVVSGGCNGTRVSGQSCAVQGSYVIDGATGNPATPPSEKAALNCPAPRLSPTVIPNGNSNSTGFHAQMLVLLGVYNTSVWNDGNGLEHGEIAVLDINTQSWTRVVPAGDPGSSGQPSFPGPREGASAVMYPQALVGDADNRKSASDIIIFGGRDSSGNYLSELWILRAYNGVSSVSAPGWAGSGNGPLETGVNANGAGVQNTFITSCASLIPPNITTVTSSSSSSSSSVSSHSSSSSSSLSHSTSSATPTSTGKAKVAPHVTLDAGVLHKTLSSVSVALLLPWVLLFRHASPFYNTKNAAKPIWRYLAYALSGGVYGLGLGGLILSFTTSSSSHGLKPSTLGTTHGRAGIILFIFTYTAFLILHMCHGPAAPAILEDEKKPSTPPPLSRSVGPSSWRKRIDSLDSGSAESTLHRGFEVTNRPRRTRPSLDALAEHPGPTPEPLPAPGLPNSSSLALRMFCQASLLAISIFLLVSLWTMAPRAAFGGFLAWTVLFYAILVTCSWRGVPDGSTLTLLFRRIRTEPLPSAEAPRPSVSDEGGSLPYLHQPAYRRAFPSATAGPTSSESDDDEDDDRAENEMRRRDISITSYPKRALRITNPS</sequence>
<feature type="compositionally biased region" description="Acidic residues" evidence="1">
    <location>
        <begin position="826"/>
        <end position="836"/>
    </location>
</feature>
<dbReference type="Pfam" id="PF24681">
    <property type="entry name" value="Kelch_KLHDC2_KLHL20_DRC7"/>
    <property type="match status" value="1"/>
</dbReference>
<name>A0AAD2GSH6_9AGAR</name>
<feature type="compositionally biased region" description="Low complexity" evidence="1">
    <location>
        <begin position="483"/>
        <end position="514"/>
    </location>
</feature>
<feature type="transmembrane region" description="Helical" evidence="2">
    <location>
        <begin position="610"/>
        <end position="628"/>
    </location>
</feature>
<feature type="region of interest" description="Disordered" evidence="1">
    <location>
        <begin position="638"/>
        <end position="708"/>
    </location>
</feature>
<keyword evidence="2" id="KW-1133">Transmembrane helix</keyword>
<dbReference type="InterPro" id="IPR015915">
    <property type="entry name" value="Kelch-typ_b-propeller"/>
</dbReference>
<gene>
    <name evidence="3" type="ORF">MYCIT1_LOCUS1648</name>
</gene>
<dbReference type="PANTHER" id="PTHR23244">
    <property type="entry name" value="KELCH REPEAT DOMAIN"/>
    <property type="match status" value="1"/>
</dbReference>
<dbReference type="Proteomes" id="UP001295794">
    <property type="component" value="Unassembled WGS sequence"/>
</dbReference>
<dbReference type="SUPFAM" id="SSF50965">
    <property type="entry name" value="Galactose oxidase, central domain"/>
    <property type="match status" value="1"/>
</dbReference>
<comment type="caution">
    <text evidence="3">The sequence shown here is derived from an EMBL/GenBank/DDBJ whole genome shotgun (WGS) entry which is preliminary data.</text>
</comment>
<dbReference type="AlphaFoldDB" id="A0AAD2GSH6"/>
<reference evidence="3" key="1">
    <citation type="submission" date="2023-11" db="EMBL/GenBank/DDBJ databases">
        <authorList>
            <person name="De Vega J J."/>
            <person name="De Vega J J."/>
        </authorList>
    </citation>
    <scope>NUCLEOTIDE SEQUENCE</scope>
</reference>
<feature type="transmembrane region" description="Helical" evidence="2">
    <location>
        <begin position="529"/>
        <end position="548"/>
    </location>
</feature>
<dbReference type="SUPFAM" id="SSF117281">
    <property type="entry name" value="Kelch motif"/>
    <property type="match status" value="1"/>
</dbReference>
<organism evidence="3 4">
    <name type="scientific">Mycena citricolor</name>
    <dbReference type="NCBI Taxonomy" id="2018698"/>
    <lineage>
        <taxon>Eukaryota</taxon>
        <taxon>Fungi</taxon>
        <taxon>Dikarya</taxon>
        <taxon>Basidiomycota</taxon>
        <taxon>Agaricomycotina</taxon>
        <taxon>Agaricomycetes</taxon>
        <taxon>Agaricomycetidae</taxon>
        <taxon>Agaricales</taxon>
        <taxon>Marasmiineae</taxon>
        <taxon>Mycenaceae</taxon>
        <taxon>Mycena</taxon>
    </lineage>
</organism>
<evidence type="ECO:0000313" key="4">
    <source>
        <dbReference type="Proteomes" id="UP001295794"/>
    </source>
</evidence>
<protein>
    <recommendedName>
        <fullName evidence="5">Galactose oxidase</fullName>
    </recommendedName>
</protein>
<keyword evidence="2" id="KW-0812">Transmembrane</keyword>
<keyword evidence="2" id="KW-0472">Membrane</keyword>
<evidence type="ECO:0000256" key="2">
    <source>
        <dbReference type="SAM" id="Phobius"/>
    </source>
</evidence>
<feature type="region of interest" description="Disordered" evidence="1">
    <location>
        <begin position="483"/>
        <end position="516"/>
    </location>
</feature>
<evidence type="ECO:0000256" key="1">
    <source>
        <dbReference type="SAM" id="MobiDB-lite"/>
    </source>
</evidence>
<dbReference type="Gene3D" id="2.120.10.80">
    <property type="entry name" value="Kelch-type beta propeller"/>
    <property type="match status" value="2"/>
</dbReference>
<accession>A0AAD2GSH6</accession>
<keyword evidence="4" id="KW-1185">Reference proteome</keyword>